<dbReference type="EMBL" id="JBANMG010000002">
    <property type="protein sequence ID" value="KAK6956296.1"/>
    <property type="molecule type" value="Genomic_DNA"/>
</dbReference>
<gene>
    <name evidence="2" type="ORF">Daesc_001571</name>
</gene>
<name>A0AAX6MUV0_9PEZI</name>
<feature type="region of interest" description="Disordered" evidence="1">
    <location>
        <begin position="1"/>
        <end position="80"/>
    </location>
</feature>
<dbReference type="AlphaFoldDB" id="A0AAX6MUV0"/>
<protein>
    <submittedName>
        <fullName evidence="2">Uncharacterized protein</fullName>
    </submittedName>
</protein>
<evidence type="ECO:0000313" key="2">
    <source>
        <dbReference type="EMBL" id="KAK6956296.1"/>
    </source>
</evidence>
<evidence type="ECO:0000313" key="3">
    <source>
        <dbReference type="Proteomes" id="UP001369815"/>
    </source>
</evidence>
<sequence>MVTAAAAATSEKLPLKATDADADTDEDTQVVVRRLEEQSTLSGEQTQKPLARAAQPRNTGLQRWKSLESDLDEKEQNLEEHGYFLPEEYTESELGTAQLPTATLTLCDYPSGN</sequence>
<keyword evidence="3" id="KW-1185">Reference proteome</keyword>
<organism evidence="2 3">
    <name type="scientific">Daldinia eschscholtzii</name>
    <dbReference type="NCBI Taxonomy" id="292717"/>
    <lineage>
        <taxon>Eukaryota</taxon>
        <taxon>Fungi</taxon>
        <taxon>Dikarya</taxon>
        <taxon>Ascomycota</taxon>
        <taxon>Pezizomycotina</taxon>
        <taxon>Sordariomycetes</taxon>
        <taxon>Xylariomycetidae</taxon>
        <taxon>Xylariales</taxon>
        <taxon>Hypoxylaceae</taxon>
        <taxon>Daldinia</taxon>
    </lineage>
</organism>
<dbReference type="Proteomes" id="UP001369815">
    <property type="component" value="Unassembled WGS sequence"/>
</dbReference>
<feature type="compositionally biased region" description="Polar residues" evidence="1">
    <location>
        <begin position="38"/>
        <end position="48"/>
    </location>
</feature>
<reference evidence="2 3" key="1">
    <citation type="journal article" date="2024" name="Front Chem Biol">
        <title>Unveiling the potential of Daldinia eschscholtzii MFLUCC 19-0629 through bioactivity and bioinformatics studies for enhanced sustainable agriculture production.</title>
        <authorList>
            <person name="Brooks S."/>
            <person name="Weaver J.A."/>
            <person name="Klomchit A."/>
            <person name="Alharthi S.A."/>
            <person name="Onlamun T."/>
            <person name="Nurani R."/>
            <person name="Vong T.K."/>
            <person name="Alberti F."/>
            <person name="Greco C."/>
        </authorList>
    </citation>
    <scope>NUCLEOTIDE SEQUENCE [LARGE SCALE GENOMIC DNA]</scope>
    <source>
        <strain evidence="2">MFLUCC 19-0629</strain>
    </source>
</reference>
<proteinExistence type="predicted"/>
<accession>A0AAX6MUV0</accession>
<evidence type="ECO:0000256" key="1">
    <source>
        <dbReference type="SAM" id="MobiDB-lite"/>
    </source>
</evidence>
<comment type="caution">
    <text evidence="2">The sequence shown here is derived from an EMBL/GenBank/DDBJ whole genome shotgun (WGS) entry which is preliminary data.</text>
</comment>